<dbReference type="GO" id="GO:0004252">
    <property type="term" value="F:serine-type endopeptidase activity"/>
    <property type="evidence" value="ECO:0007669"/>
    <property type="project" value="InterPro"/>
</dbReference>
<dbReference type="SUPFAM" id="SSF50156">
    <property type="entry name" value="PDZ domain-like"/>
    <property type="match status" value="1"/>
</dbReference>
<reference evidence="7" key="1">
    <citation type="journal article" date="2020" name="Appl. Environ. Microbiol.">
        <title>Medium-Chain Fatty Acid Synthesis by 'Candidatus Weimeria bifida' gen. nov., sp. nov., and 'Candidatus Pseudoramibacter fermentans' sp. nov.</title>
        <authorList>
            <person name="Scarborough M.J."/>
            <person name="Myers K.S."/>
            <person name="Donohue T.J."/>
            <person name="Noguera D.R."/>
        </authorList>
    </citation>
    <scope>NUCLEOTIDE SEQUENCE</scope>
    <source>
        <strain evidence="7">LCO1.1</strain>
    </source>
</reference>
<dbReference type="InterPro" id="IPR036034">
    <property type="entry name" value="PDZ_sf"/>
</dbReference>
<dbReference type="Gene3D" id="2.40.10.10">
    <property type="entry name" value="Trypsin-like serine proteases"/>
    <property type="match status" value="2"/>
</dbReference>
<dbReference type="InterPro" id="IPR043504">
    <property type="entry name" value="Peptidase_S1_PA_chymotrypsin"/>
</dbReference>
<dbReference type="InterPro" id="IPR009003">
    <property type="entry name" value="Peptidase_S1_PA"/>
</dbReference>
<keyword evidence="5" id="KW-0812">Transmembrane</keyword>
<dbReference type="AlphaFoldDB" id="A0A6N7IY26"/>
<feature type="compositionally biased region" description="Low complexity" evidence="4">
    <location>
        <begin position="358"/>
        <end position="370"/>
    </location>
</feature>
<evidence type="ECO:0000259" key="6">
    <source>
        <dbReference type="PROSITE" id="PS50106"/>
    </source>
</evidence>
<dbReference type="InterPro" id="IPR051201">
    <property type="entry name" value="Chloro_Bact_Ser_Proteases"/>
</dbReference>
<dbReference type="Pfam" id="PF13180">
    <property type="entry name" value="PDZ_2"/>
    <property type="match status" value="1"/>
</dbReference>
<feature type="compositionally biased region" description="Low complexity" evidence="4">
    <location>
        <begin position="475"/>
        <end position="499"/>
    </location>
</feature>
<dbReference type="Pfam" id="PF13365">
    <property type="entry name" value="Trypsin_2"/>
    <property type="match status" value="1"/>
</dbReference>
<comment type="similarity">
    <text evidence="1">Belongs to the peptidase S1C family.</text>
</comment>
<gene>
    <name evidence="7" type="ORF">FRC54_04710</name>
</gene>
<dbReference type="GO" id="GO:0006508">
    <property type="term" value="P:proteolysis"/>
    <property type="evidence" value="ECO:0007669"/>
    <property type="project" value="UniProtKB-KW"/>
</dbReference>
<feature type="region of interest" description="Disordered" evidence="4">
    <location>
        <begin position="465"/>
        <end position="499"/>
    </location>
</feature>
<keyword evidence="2" id="KW-0645">Protease</keyword>
<dbReference type="InterPro" id="IPR001940">
    <property type="entry name" value="Peptidase_S1C"/>
</dbReference>
<comment type="caution">
    <text evidence="7">The sequence shown here is derived from an EMBL/GenBank/DDBJ whole genome shotgun (WGS) entry which is preliminary data.</text>
</comment>
<organism evidence="7 8">
    <name type="scientific">Candidatus Weimeria bifida</name>
    <dbReference type="NCBI Taxonomy" id="2599074"/>
    <lineage>
        <taxon>Bacteria</taxon>
        <taxon>Bacillati</taxon>
        <taxon>Bacillota</taxon>
        <taxon>Clostridia</taxon>
        <taxon>Lachnospirales</taxon>
        <taxon>Lachnospiraceae</taxon>
        <taxon>Candidatus Weimeria</taxon>
    </lineage>
</organism>
<evidence type="ECO:0000313" key="7">
    <source>
        <dbReference type="EMBL" id="MQN01233.1"/>
    </source>
</evidence>
<feature type="region of interest" description="Disordered" evidence="4">
    <location>
        <begin position="88"/>
        <end position="119"/>
    </location>
</feature>
<feature type="transmembrane region" description="Helical" evidence="5">
    <location>
        <begin position="52"/>
        <end position="72"/>
    </location>
</feature>
<dbReference type="InterPro" id="IPR001478">
    <property type="entry name" value="PDZ"/>
</dbReference>
<evidence type="ECO:0000256" key="1">
    <source>
        <dbReference type="ARBA" id="ARBA00010541"/>
    </source>
</evidence>
<keyword evidence="8" id="KW-1185">Reference proteome</keyword>
<evidence type="ECO:0000256" key="3">
    <source>
        <dbReference type="ARBA" id="ARBA00022801"/>
    </source>
</evidence>
<proteinExistence type="inferred from homology"/>
<dbReference type="PANTHER" id="PTHR43343">
    <property type="entry name" value="PEPTIDASE S12"/>
    <property type="match status" value="1"/>
</dbReference>
<dbReference type="EMBL" id="VOGC01000004">
    <property type="protein sequence ID" value="MQN01233.1"/>
    <property type="molecule type" value="Genomic_DNA"/>
</dbReference>
<feature type="region of interest" description="Disordered" evidence="4">
    <location>
        <begin position="350"/>
        <end position="370"/>
    </location>
</feature>
<keyword evidence="3" id="KW-0378">Hydrolase</keyword>
<dbReference type="PROSITE" id="PS50106">
    <property type="entry name" value="PDZ"/>
    <property type="match status" value="1"/>
</dbReference>
<dbReference type="Gene3D" id="2.30.42.10">
    <property type="match status" value="1"/>
</dbReference>
<feature type="compositionally biased region" description="Basic residues" evidence="4">
    <location>
        <begin position="39"/>
        <end position="48"/>
    </location>
</feature>
<feature type="region of interest" description="Disordered" evidence="4">
    <location>
        <begin position="1"/>
        <end position="48"/>
    </location>
</feature>
<keyword evidence="5" id="KW-1133">Transmembrane helix</keyword>
<dbReference type="PANTHER" id="PTHR43343:SF3">
    <property type="entry name" value="PROTEASE DO-LIKE 8, CHLOROPLASTIC"/>
    <property type="match status" value="1"/>
</dbReference>
<protein>
    <submittedName>
        <fullName evidence="7">PDZ domain-containing protein</fullName>
    </submittedName>
</protein>
<accession>A0A6N7IY26</accession>
<keyword evidence="5" id="KW-0472">Membrane</keyword>
<evidence type="ECO:0000256" key="5">
    <source>
        <dbReference type="SAM" id="Phobius"/>
    </source>
</evidence>
<evidence type="ECO:0000256" key="2">
    <source>
        <dbReference type="ARBA" id="ARBA00022670"/>
    </source>
</evidence>
<evidence type="ECO:0000313" key="8">
    <source>
        <dbReference type="Proteomes" id="UP000460257"/>
    </source>
</evidence>
<feature type="domain" description="PDZ" evidence="6">
    <location>
        <begin position="370"/>
        <end position="453"/>
    </location>
</feature>
<evidence type="ECO:0000256" key="4">
    <source>
        <dbReference type="SAM" id="MobiDB-lite"/>
    </source>
</evidence>
<feature type="compositionally biased region" description="Low complexity" evidence="4">
    <location>
        <begin position="23"/>
        <end position="38"/>
    </location>
</feature>
<sequence length="511" mass="53424">MSNYQYYEYQPGGDDDNQPNGEYNPYTNQYNNNGQYQQPKKKVRKPHPKAKFVGKVVAAALIFGAVAGPVTAGTNMLTNHLTGNDKISVSQSTKSNSSSSTSNGNGQISSTTTSATAGSQDVSTIASETLPSIVQVTNMSLEQVQSWFGTSSTVPTKSLGSGIIISEKNNYLYIATNNHVVSNSNSLSVTFNDNKSVSGEVVGTDVQTDLAVIRVKLSSLKDSTKKAIKVATLGTSEDLKVGQQAIVIGNALGYGQSVTTGVISALNREVSIKNEETNKTYTQKMIQTSAAVNAGNSGGALLNSKGEVVGVVSAKYSSSGSSTEASVEGMGFAIPISNAKTIIDQLMDSGKVTKRPGSSNTSGSSASTTSKQGFLGIQGADISSEMASSYNMPEGVYVTKVVSKSPADKAGIKKGDVITAVDGTNITSMSSLYSYISGKKKGDKVKVSVATVENNYKAKDIEITLTARPSEDSSSDNNDNDNQGSSNGNSNNNGGSNSYGNLYDWSQIFGN</sequence>
<name>A0A6N7IY26_9FIRM</name>
<dbReference type="SMART" id="SM00228">
    <property type="entry name" value="PDZ"/>
    <property type="match status" value="1"/>
</dbReference>
<dbReference type="PRINTS" id="PR00834">
    <property type="entry name" value="PROTEASES2C"/>
</dbReference>
<dbReference type="SUPFAM" id="SSF50494">
    <property type="entry name" value="Trypsin-like serine proteases"/>
    <property type="match status" value="1"/>
</dbReference>
<dbReference type="Proteomes" id="UP000460257">
    <property type="component" value="Unassembled WGS sequence"/>
</dbReference>